<keyword evidence="1 10" id="KW-0235">DNA replication</keyword>
<feature type="binding site" evidence="10">
    <location>
        <position position="30"/>
    </location>
    <ligand>
        <name>Mg(2+)</name>
        <dbReference type="ChEBI" id="CHEBI:18420"/>
        <label>1</label>
    </ligand>
</feature>
<feature type="region of interest" description="Disordered" evidence="11">
    <location>
        <begin position="94"/>
        <end position="122"/>
    </location>
</feature>
<dbReference type="InterPro" id="IPR019974">
    <property type="entry name" value="XPG_CS"/>
</dbReference>
<feature type="binding site" evidence="10">
    <location>
        <position position="178"/>
    </location>
    <ligand>
        <name>Mg(2+)</name>
        <dbReference type="ChEBI" id="CHEBI:18420"/>
        <label>2</label>
    </ligand>
</feature>
<keyword evidence="5 10" id="KW-0227">DNA damage</keyword>
<dbReference type="InterPro" id="IPR036279">
    <property type="entry name" value="5-3_exonuclease_C_sf"/>
</dbReference>
<dbReference type="Pfam" id="PF00752">
    <property type="entry name" value="XPG_N"/>
    <property type="match status" value="1"/>
</dbReference>
<accession>A0A830GW93</accession>
<dbReference type="GO" id="GO:0003677">
    <property type="term" value="F:DNA binding"/>
    <property type="evidence" value="ECO:0007669"/>
    <property type="project" value="UniProtKB-UniRule"/>
</dbReference>
<keyword evidence="9 10" id="KW-0234">DNA repair</keyword>
<dbReference type="SUPFAM" id="SSF47807">
    <property type="entry name" value="5' to 3' exonuclease, C-terminal subdomain"/>
    <property type="match status" value="1"/>
</dbReference>
<dbReference type="OrthoDB" id="9593at2157"/>
<evidence type="ECO:0000256" key="8">
    <source>
        <dbReference type="ARBA" id="ARBA00022842"/>
    </source>
</evidence>
<dbReference type="SMART" id="SM00279">
    <property type="entry name" value="HhH2"/>
    <property type="match status" value="1"/>
</dbReference>
<dbReference type="InterPro" id="IPR008918">
    <property type="entry name" value="HhH2"/>
</dbReference>
<feature type="compositionally biased region" description="Basic and acidic residues" evidence="11">
    <location>
        <begin position="94"/>
        <end position="107"/>
    </location>
</feature>
<dbReference type="InterPro" id="IPR029060">
    <property type="entry name" value="PIN-like_dom_sf"/>
</dbReference>
<evidence type="ECO:0000256" key="7">
    <source>
        <dbReference type="ARBA" id="ARBA00022839"/>
    </source>
</evidence>
<dbReference type="InterPro" id="IPR019973">
    <property type="entry name" value="Flap_endonuc_arc"/>
</dbReference>
<feature type="domain" description="XPG-I" evidence="12">
    <location>
        <begin position="143"/>
        <end position="224"/>
    </location>
</feature>
<dbReference type="Gene3D" id="1.10.150.20">
    <property type="entry name" value="5' to 3' exonuclease, C-terminal subdomain"/>
    <property type="match status" value="1"/>
</dbReference>
<dbReference type="PANTHER" id="PTHR11081">
    <property type="entry name" value="FLAP ENDONUCLEASE FAMILY MEMBER"/>
    <property type="match status" value="1"/>
</dbReference>
<evidence type="ECO:0000256" key="9">
    <source>
        <dbReference type="ARBA" id="ARBA00023204"/>
    </source>
</evidence>
<dbReference type="InterPro" id="IPR006086">
    <property type="entry name" value="XPG-I_dom"/>
</dbReference>
<keyword evidence="3 10" id="KW-0479">Metal-binding</keyword>
<comment type="subunit">
    <text evidence="10">Interacts with PCNA. PCNA stimulates the nuclease activity without altering cleavage specificity.</text>
</comment>
<dbReference type="CDD" id="cd09903">
    <property type="entry name" value="H3TH_FEN1-Arc"/>
    <property type="match status" value="1"/>
</dbReference>
<reference evidence="14" key="2">
    <citation type="submission" date="2020-09" db="EMBL/GenBank/DDBJ databases">
        <authorList>
            <person name="Sun Q."/>
            <person name="Ohkuma M."/>
        </authorList>
    </citation>
    <scope>NUCLEOTIDE SEQUENCE</scope>
    <source>
        <strain evidence="14">JCM 10088</strain>
    </source>
</reference>
<evidence type="ECO:0000256" key="10">
    <source>
        <dbReference type="HAMAP-Rule" id="MF_00614"/>
    </source>
</evidence>
<gene>
    <name evidence="10" type="primary">fen</name>
    <name evidence="14" type="ORF">GCM10007981_14040</name>
</gene>
<keyword evidence="8 10" id="KW-0460">Magnesium</keyword>
<dbReference type="GO" id="GO:0043137">
    <property type="term" value="P:DNA replication, removal of RNA primer"/>
    <property type="evidence" value="ECO:0007669"/>
    <property type="project" value="UniProtKB-UniRule"/>
</dbReference>
<dbReference type="Proteomes" id="UP000610960">
    <property type="component" value="Unassembled WGS sequence"/>
</dbReference>
<evidence type="ECO:0000256" key="2">
    <source>
        <dbReference type="ARBA" id="ARBA00022722"/>
    </source>
</evidence>
<dbReference type="FunFam" id="1.10.150.20:FF:000030">
    <property type="entry name" value="Flap endonuclease GEN-like 1"/>
    <property type="match status" value="1"/>
</dbReference>
<dbReference type="GO" id="GO:0000287">
    <property type="term" value="F:magnesium ion binding"/>
    <property type="evidence" value="ECO:0007669"/>
    <property type="project" value="UniProtKB-UniRule"/>
</dbReference>
<dbReference type="GO" id="GO:0017108">
    <property type="term" value="F:5'-flap endonuclease activity"/>
    <property type="evidence" value="ECO:0007669"/>
    <property type="project" value="UniProtKB-UniRule"/>
</dbReference>
<keyword evidence="15" id="KW-1185">Reference proteome</keyword>
<keyword evidence="2 10" id="KW-0540">Nuclease</keyword>
<dbReference type="SMART" id="SM00484">
    <property type="entry name" value="XPGI"/>
    <property type="match status" value="1"/>
</dbReference>
<dbReference type="EMBL" id="BMNL01000003">
    <property type="protein sequence ID" value="GGP21594.1"/>
    <property type="molecule type" value="Genomic_DNA"/>
</dbReference>
<evidence type="ECO:0000256" key="5">
    <source>
        <dbReference type="ARBA" id="ARBA00022763"/>
    </source>
</evidence>
<dbReference type="SMART" id="SM00485">
    <property type="entry name" value="XPGN"/>
    <property type="match status" value="1"/>
</dbReference>
<reference evidence="14" key="1">
    <citation type="journal article" date="2014" name="Int. J. Syst. Evol. Microbiol.">
        <title>Complete genome sequence of Corynebacterium casei LMG S-19264T (=DSM 44701T), isolated from a smear-ripened cheese.</title>
        <authorList>
            <consortium name="US DOE Joint Genome Institute (JGI-PGF)"/>
            <person name="Walter F."/>
            <person name="Albersmeier A."/>
            <person name="Kalinowski J."/>
            <person name="Ruckert C."/>
        </authorList>
    </citation>
    <scope>NUCLEOTIDE SEQUENCE</scope>
    <source>
        <strain evidence="14">JCM 10088</strain>
    </source>
</reference>
<evidence type="ECO:0000256" key="1">
    <source>
        <dbReference type="ARBA" id="ARBA00022705"/>
    </source>
</evidence>
<feature type="domain" description="XPG N-terminal" evidence="13">
    <location>
        <begin position="1"/>
        <end position="104"/>
    </location>
</feature>
<keyword evidence="7 10" id="KW-0269">Exonuclease</keyword>
<keyword evidence="4 10" id="KW-0255">Endonuclease</keyword>
<dbReference type="GO" id="GO:0006281">
    <property type="term" value="P:DNA repair"/>
    <property type="evidence" value="ECO:0007669"/>
    <property type="project" value="UniProtKB-UniRule"/>
</dbReference>
<evidence type="ECO:0000259" key="13">
    <source>
        <dbReference type="SMART" id="SM00485"/>
    </source>
</evidence>
<feature type="binding site" evidence="10">
    <location>
        <position position="176"/>
    </location>
    <ligand>
        <name>Mg(2+)</name>
        <dbReference type="ChEBI" id="CHEBI:18420"/>
        <label>2</label>
    </ligand>
</feature>
<dbReference type="PANTHER" id="PTHR11081:SF9">
    <property type="entry name" value="FLAP ENDONUCLEASE 1"/>
    <property type="match status" value="1"/>
</dbReference>
<dbReference type="GO" id="GO:0008409">
    <property type="term" value="F:5'-3' exonuclease activity"/>
    <property type="evidence" value="ECO:0007669"/>
    <property type="project" value="UniProtKB-UniRule"/>
</dbReference>
<dbReference type="Gene3D" id="3.40.50.1010">
    <property type="entry name" value="5'-nuclease"/>
    <property type="match status" value="1"/>
</dbReference>
<comment type="caution">
    <text evidence="10">Lacks conserved residue(s) required for the propagation of feature annotation.</text>
</comment>
<feature type="binding site" evidence="10">
    <location>
        <position position="83"/>
    </location>
    <ligand>
        <name>Mg(2+)</name>
        <dbReference type="ChEBI" id="CHEBI:18420"/>
        <label>1</label>
    </ligand>
</feature>
<evidence type="ECO:0000259" key="12">
    <source>
        <dbReference type="SMART" id="SM00484"/>
    </source>
</evidence>
<dbReference type="PROSITE" id="PS00841">
    <property type="entry name" value="XPG_1"/>
    <property type="match status" value="1"/>
</dbReference>
<dbReference type="NCBIfam" id="TIGR03674">
    <property type="entry name" value="fen_arch"/>
    <property type="match status" value="1"/>
</dbReference>
<evidence type="ECO:0000313" key="15">
    <source>
        <dbReference type="Proteomes" id="UP000610960"/>
    </source>
</evidence>
<dbReference type="AlphaFoldDB" id="A0A830GW93"/>
<evidence type="ECO:0000256" key="4">
    <source>
        <dbReference type="ARBA" id="ARBA00022759"/>
    </source>
</evidence>
<keyword evidence="6 10" id="KW-0378">Hydrolase</keyword>
<dbReference type="Pfam" id="PF00867">
    <property type="entry name" value="XPG_I"/>
    <property type="match status" value="1"/>
</dbReference>
<name>A0A830GW93_9CREN</name>
<dbReference type="RefSeq" id="WP_188596706.1">
    <property type="nucleotide sequence ID" value="NZ_BMNL01000003.1"/>
</dbReference>
<comment type="cofactor">
    <cofactor evidence="10">
        <name>Mg(2+)</name>
        <dbReference type="ChEBI" id="CHEBI:18420"/>
    </cofactor>
    <text evidence="10">Binds 2 magnesium ions per subunit. They probably participate in the reaction catalyzed by the enzyme. May bind an additional third magnesium ion after substrate binding.</text>
</comment>
<comment type="similarity">
    <text evidence="10">Belongs to the XPG/RAD2 endonuclease family. FEN1 subfamily.</text>
</comment>
<dbReference type="PRINTS" id="PR00853">
    <property type="entry name" value="XPGRADSUPER"/>
</dbReference>
<sequence>MGVTELGKLINESRQEIDLAKLNGRIISIDAYNALYQFLASIRQPDGTPLMDSRGRVTSHLNGLLYRTINLLENGIKPVYVFDGKPPQLKQTEIERRRQRKEEEAHAAEAAAKAGNTEEARKHSQRAIFITDEMVNDSKELLTAMGLPWVQAPGEGEAEAAFMAERGKAWAAGSQDYDSLLFGAPRLVRNLTVTGKRKLPNKREYVDVKPELIELDKVLRELGLRDRIQLIDLAVLIGTDYNPDGVPGVGPQRALKLIKEYGSIDRVAKSVGLEKFPMDPIAIREYFMKPDVIEVGELRFNKPDERTIMDLLVRRHDFSEDRVKGAIERLRKSMDRTGGSSTLDAFM</sequence>
<dbReference type="HAMAP" id="MF_00614">
    <property type="entry name" value="Fen"/>
    <property type="match status" value="1"/>
</dbReference>
<protein>
    <recommendedName>
        <fullName evidence="10">Flap endonuclease 1</fullName>
        <shortName evidence="10">FEN-1</shortName>
        <ecNumber evidence="10">3.1.-.-</ecNumber>
    </recommendedName>
    <alternativeName>
        <fullName evidence="10">Flap structure-specific endonuclease 1</fullName>
    </alternativeName>
</protein>
<dbReference type="CDD" id="cd09867">
    <property type="entry name" value="PIN_FEN1"/>
    <property type="match status" value="1"/>
</dbReference>
<evidence type="ECO:0000256" key="6">
    <source>
        <dbReference type="ARBA" id="ARBA00022801"/>
    </source>
</evidence>
<proteinExistence type="inferred from homology"/>
<dbReference type="SUPFAM" id="SSF88723">
    <property type="entry name" value="PIN domain-like"/>
    <property type="match status" value="1"/>
</dbReference>
<dbReference type="InterPro" id="IPR023426">
    <property type="entry name" value="Flap_endonuc"/>
</dbReference>
<dbReference type="FunFam" id="3.40.50.1010:FF:000016">
    <property type="entry name" value="Flap endonuclease 1"/>
    <property type="match status" value="1"/>
</dbReference>
<comment type="function">
    <text evidence="10">Structure-specific nuclease with 5'-flap endonuclease and 5'-3' exonuclease activities involved in DNA replication and repair. During DNA replication, cleaves the 5'-overhanging flap structure that is generated by displacement synthesis when DNA polymerase encounters the 5'-end of a downstream Okazaki fragment. Binds the unpaired 3'-DNA end and kinks the DNA to facilitate 5' cleavage specificity. Cleaves one nucleotide into the double-stranded DNA from the junction in flap DNA, leaving a nick for ligation. Also involved in the base excision repair (BER) pathway. Acts as a genome stabilization factor that prevents flaps from equilibrating into structurs that lead to duplications and deletions. Also possesses 5'-3' exonuclease activity on nicked or gapped double-stranded DNA.</text>
</comment>
<comment type="caution">
    <text evidence="14">The sequence shown here is derived from an EMBL/GenBank/DDBJ whole genome shotgun (WGS) entry which is preliminary data.</text>
</comment>
<feature type="binding site" evidence="10">
    <location>
        <position position="155"/>
    </location>
    <ligand>
        <name>Mg(2+)</name>
        <dbReference type="ChEBI" id="CHEBI:18420"/>
        <label>1</label>
    </ligand>
</feature>
<dbReference type="InterPro" id="IPR006085">
    <property type="entry name" value="XPG_DNA_repair_N"/>
</dbReference>
<dbReference type="EC" id="3.1.-.-" evidence="10"/>
<feature type="binding site" evidence="10">
    <location>
        <position position="240"/>
    </location>
    <ligand>
        <name>Mg(2+)</name>
        <dbReference type="ChEBI" id="CHEBI:18420"/>
        <label>2</label>
    </ligand>
</feature>
<organism evidence="14 15">
    <name type="scientific">Thermocladium modestius</name>
    <dbReference type="NCBI Taxonomy" id="62609"/>
    <lineage>
        <taxon>Archaea</taxon>
        <taxon>Thermoproteota</taxon>
        <taxon>Thermoprotei</taxon>
        <taxon>Thermoproteales</taxon>
        <taxon>Thermoproteaceae</taxon>
        <taxon>Thermocladium</taxon>
    </lineage>
</organism>
<feature type="binding site" evidence="10">
    <location>
        <position position="157"/>
    </location>
    <ligand>
        <name>Mg(2+)</name>
        <dbReference type="ChEBI" id="CHEBI:18420"/>
        <label>1</label>
    </ligand>
</feature>
<dbReference type="InterPro" id="IPR006084">
    <property type="entry name" value="XPG/Rad2"/>
</dbReference>
<evidence type="ECO:0000256" key="11">
    <source>
        <dbReference type="SAM" id="MobiDB-lite"/>
    </source>
</evidence>
<evidence type="ECO:0000256" key="3">
    <source>
        <dbReference type="ARBA" id="ARBA00022723"/>
    </source>
</evidence>
<evidence type="ECO:0000313" key="14">
    <source>
        <dbReference type="EMBL" id="GGP21594.1"/>
    </source>
</evidence>